<feature type="non-terminal residue" evidence="1">
    <location>
        <position position="1"/>
    </location>
</feature>
<reference evidence="1" key="1">
    <citation type="journal article" date="2020" name="Stud. Mycol.">
        <title>101 Dothideomycetes genomes: a test case for predicting lifestyles and emergence of pathogens.</title>
        <authorList>
            <person name="Haridas S."/>
            <person name="Albert R."/>
            <person name="Binder M."/>
            <person name="Bloem J."/>
            <person name="Labutti K."/>
            <person name="Salamov A."/>
            <person name="Andreopoulos B."/>
            <person name="Baker S."/>
            <person name="Barry K."/>
            <person name="Bills G."/>
            <person name="Bluhm B."/>
            <person name="Cannon C."/>
            <person name="Castanera R."/>
            <person name="Culley D."/>
            <person name="Daum C."/>
            <person name="Ezra D."/>
            <person name="Gonzalez J."/>
            <person name="Henrissat B."/>
            <person name="Kuo A."/>
            <person name="Liang C."/>
            <person name="Lipzen A."/>
            <person name="Lutzoni F."/>
            <person name="Magnuson J."/>
            <person name="Mondo S."/>
            <person name="Nolan M."/>
            <person name="Ohm R."/>
            <person name="Pangilinan J."/>
            <person name="Park H.-J."/>
            <person name="Ramirez L."/>
            <person name="Alfaro M."/>
            <person name="Sun H."/>
            <person name="Tritt A."/>
            <person name="Yoshinaga Y."/>
            <person name="Zwiers L.-H."/>
            <person name="Turgeon B."/>
            <person name="Goodwin S."/>
            <person name="Spatafora J."/>
            <person name="Crous P."/>
            <person name="Grigoriev I."/>
        </authorList>
    </citation>
    <scope>NUCLEOTIDE SEQUENCE</scope>
    <source>
        <strain evidence="1">ATCC 200398</strain>
    </source>
</reference>
<gene>
    <name evidence="1" type="ORF">BDR25DRAFT_171056</name>
</gene>
<name>A0ACB6QPW8_9PLEO</name>
<comment type="caution">
    <text evidence="1">The sequence shown here is derived from an EMBL/GenBank/DDBJ whole genome shotgun (WGS) entry which is preliminary data.</text>
</comment>
<organism evidence="1 2">
    <name type="scientific">Lindgomyces ingoldianus</name>
    <dbReference type="NCBI Taxonomy" id="673940"/>
    <lineage>
        <taxon>Eukaryota</taxon>
        <taxon>Fungi</taxon>
        <taxon>Dikarya</taxon>
        <taxon>Ascomycota</taxon>
        <taxon>Pezizomycotina</taxon>
        <taxon>Dothideomycetes</taxon>
        <taxon>Pleosporomycetidae</taxon>
        <taxon>Pleosporales</taxon>
        <taxon>Lindgomycetaceae</taxon>
        <taxon>Lindgomyces</taxon>
    </lineage>
</organism>
<dbReference type="EMBL" id="MU003514">
    <property type="protein sequence ID" value="KAF2468956.1"/>
    <property type="molecule type" value="Genomic_DNA"/>
</dbReference>
<evidence type="ECO:0000313" key="1">
    <source>
        <dbReference type="EMBL" id="KAF2468956.1"/>
    </source>
</evidence>
<accession>A0ACB6QPW8</accession>
<dbReference type="Proteomes" id="UP000799755">
    <property type="component" value="Unassembled WGS sequence"/>
</dbReference>
<sequence length="134" mass="14629">IPLTAAAAHSPIPLAVRNNIYSALMSGHGIASIQATLTHELQSSGWISDLRSYITYLLRSGECTTVSEVMERVMAECKLRPALEMSNGLSNGVNGANGHKETDDINLRLPERAVREGVRVVRRELDKVCDITVE</sequence>
<protein>
    <submittedName>
        <fullName evidence="1">Uncharacterized protein</fullName>
    </submittedName>
</protein>
<proteinExistence type="predicted"/>
<feature type="non-terminal residue" evidence="1">
    <location>
        <position position="134"/>
    </location>
</feature>
<keyword evidence="2" id="KW-1185">Reference proteome</keyword>
<evidence type="ECO:0000313" key="2">
    <source>
        <dbReference type="Proteomes" id="UP000799755"/>
    </source>
</evidence>